<evidence type="ECO:0000313" key="2">
    <source>
        <dbReference type="EMBL" id="GAI22433.1"/>
    </source>
</evidence>
<comment type="caution">
    <text evidence="2">The sequence shown here is derived from an EMBL/GenBank/DDBJ whole genome shotgun (WGS) entry which is preliminary data.</text>
</comment>
<dbReference type="Gene3D" id="3.30.750.200">
    <property type="match status" value="1"/>
</dbReference>
<dbReference type="PANTHER" id="PTHR22916:SF3">
    <property type="entry name" value="UDP-GLCNAC:BETAGAL BETA-1,3-N-ACETYLGLUCOSAMINYLTRANSFERASE-LIKE PROTEIN 1"/>
    <property type="match status" value="1"/>
</dbReference>
<name>X1LTL1_9ZZZZ</name>
<dbReference type="PANTHER" id="PTHR22916">
    <property type="entry name" value="GLYCOSYLTRANSFERASE"/>
    <property type="match status" value="1"/>
</dbReference>
<evidence type="ECO:0000259" key="1">
    <source>
        <dbReference type="Pfam" id="PF00535"/>
    </source>
</evidence>
<organism evidence="2">
    <name type="scientific">marine sediment metagenome</name>
    <dbReference type="NCBI Taxonomy" id="412755"/>
    <lineage>
        <taxon>unclassified sequences</taxon>
        <taxon>metagenomes</taxon>
        <taxon>ecological metagenomes</taxon>
    </lineage>
</organism>
<dbReference type="InterPro" id="IPR001173">
    <property type="entry name" value="Glyco_trans_2-like"/>
</dbReference>
<feature type="domain" description="Glycosyltransferase 2-like" evidence="1">
    <location>
        <begin position="133"/>
        <end position="291"/>
    </location>
</feature>
<dbReference type="InterPro" id="IPR029044">
    <property type="entry name" value="Nucleotide-diphossugar_trans"/>
</dbReference>
<dbReference type="SUPFAM" id="SSF102114">
    <property type="entry name" value="Radical SAM enzymes"/>
    <property type="match status" value="1"/>
</dbReference>
<proteinExistence type="predicted"/>
<feature type="non-terminal residue" evidence="2">
    <location>
        <position position="1"/>
    </location>
</feature>
<dbReference type="GO" id="GO:0016758">
    <property type="term" value="F:hexosyltransferase activity"/>
    <property type="evidence" value="ECO:0007669"/>
    <property type="project" value="UniProtKB-ARBA"/>
</dbReference>
<feature type="non-terminal residue" evidence="2">
    <location>
        <position position="303"/>
    </location>
</feature>
<accession>X1LTL1</accession>
<dbReference type="AlphaFoldDB" id="X1LTL1"/>
<reference evidence="2" key="1">
    <citation type="journal article" date="2014" name="Front. Microbiol.">
        <title>High frequency of phylogenetically diverse reductive dehalogenase-homologous genes in deep subseafloor sedimentary metagenomes.</title>
        <authorList>
            <person name="Kawai M."/>
            <person name="Futagami T."/>
            <person name="Toyoda A."/>
            <person name="Takaki Y."/>
            <person name="Nishi S."/>
            <person name="Hori S."/>
            <person name="Arai W."/>
            <person name="Tsubouchi T."/>
            <person name="Morono Y."/>
            <person name="Uchiyama I."/>
            <person name="Ito T."/>
            <person name="Fujiyama A."/>
            <person name="Inagaki F."/>
            <person name="Takami H."/>
        </authorList>
    </citation>
    <scope>NUCLEOTIDE SEQUENCE</scope>
    <source>
        <strain evidence="2">Expedition CK06-06</strain>
    </source>
</reference>
<protein>
    <recommendedName>
        <fullName evidence="1">Glycosyltransferase 2-like domain-containing protein</fullName>
    </recommendedName>
</protein>
<sequence length="303" mass="34618">SGSQRMLNLLQKGITVEQIRNAFCWCHEFGVKAIASTIVGVPGETQSDRQETKQLLKEINPDATWFNVFVGIPNSKLYRFALDNTLYEYIDDRGLVYLQGHNDRAQRYYKGGFNACIPFEEENKDITNKPKISVLISVHNTEQFIEEALKSIYNQTYQDFEVVIVDDGSTDRTSEILLNLKDSRTFIYRNPENLGLTKSLNIGLKLCRGEYVARMDADDISHPQRFERQVKFLDENPDCLVLGCWYGRIDSDGKIWGSKEPPTEYEDTKKQLLIEACVGHGTAIVRRAALVEVGGYNEQYTYA</sequence>
<dbReference type="Pfam" id="PF00535">
    <property type="entry name" value="Glycos_transf_2"/>
    <property type="match status" value="1"/>
</dbReference>
<dbReference type="InterPro" id="IPR058240">
    <property type="entry name" value="rSAM_sf"/>
</dbReference>
<dbReference type="Gene3D" id="3.90.550.10">
    <property type="entry name" value="Spore Coat Polysaccharide Biosynthesis Protein SpsA, Chain A"/>
    <property type="match status" value="1"/>
</dbReference>
<gene>
    <name evidence="2" type="ORF">S06H3_25565</name>
</gene>
<dbReference type="SUPFAM" id="SSF53448">
    <property type="entry name" value="Nucleotide-diphospho-sugar transferases"/>
    <property type="match status" value="1"/>
</dbReference>
<dbReference type="EMBL" id="BARV01014726">
    <property type="protein sequence ID" value="GAI22433.1"/>
    <property type="molecule type" value="Genomic_DNA"/>
</dbReference>